<dbReference type="FunFam" id="2.60.40.790:FF:000001">
    <property type="entry name" value="Nuclear migration protein nudC"/>
    <property type="match status" value="1"/>
</dbReference>
<dbReference type="InterPro" id="IPR007052">
    <property type="entry name" value="CS_dom"/>
</dbReference>
<evidence type="ECO:0000256" key="1">
    <source>
        <dbReference type="ARBA" id="ARBA00004496"/>
    </source>
</evidence>
<evidence type="ECO:0000256" key="2">
    <source>
        <dbReference type="ARBA" id="ARBA00022490"/>
    </source>
</evidence>
<keyword evidence="2" id="KW-0963">Cytoplasm</keyword>
<dbReference type="InterPro" id="IPR008978">
    <property type="entry name" value="HSP20-like_chaperone"/>
</dbReference>
<evidence type="ECO:0000313" key="8">
    <source>
        <dbReference type="Proteomes" id="UP000053599"/>
    </source>
</evidence>
<dbReference type="InterPro" id="IPR037898">
    <property type="entry name" value="NudC_fam"/>
</dbReference>
<evidence type="ECO:0000256" key="4">
    <source>
        <dbReference type="ARBA" id="ARBA00068398"/>
    </source>
</evidence>
<sequence>MSEARESSPTPSERTRKDAEDRKREEAEQSKLPYRWTQTLEEADVNVPIPGNLKARDLVVELKKTHIKVAIKGQEPIIDGDFPHPIQVDDSTWILSTTTDGTKEIAINLAKSAGSYWWPHIVTSAPKIDTTKIVPENSKLGDLDGETRGMVEKMMYDQEMKRQGKPTSDEQNKQDILKKFMAEHPEMDFSQAKMG</sequence>
<dbReference type="SUPFAM" id="SSF49764">
    <property type="entry name" value="HSP20-like chaperones"/>
    <property type="match status" value="1"/>
</dbReference>
<reference evidence="7 8" key="1">
    <citation type="submission" date="2015-01" db="EMBL/GenBank/DDBJ databases">
        <title>The Genome Sequence of Exophiala sideris CBS121828.</title>
        <authorList>
            <consortium name="The Broad Institute Genomics Platform"/>
            <person name="Cuomo C."/>
            <person name="de Hoog S."/>
            <person name="Gorbushina A."/>
            <person name="Stielow B."/>
            <person name="Teixiera M."/>
            <person name="Abouelleil A."/>
            <person name="Chapman S.B."/>
            <person name="Priest M."/>
            <person name="Young S.K."/>
            <person name="Wortman J."/>
            <person name="Nusbaum C."/>
            <person name="Birren B."/>
        </authorList>
    </citation>
    <scope>NUCLEOTIDE SEQUENCE [LARGE SCALE GENOMIC DNA]</scope>
    <source>
        <strain evidence="7 8">CBS 121828</strain>
    </source>
</reference>
<dbReference type="GO" id="GO:0051082">
    <property type="term" value="F:unfolded protein binding"/>
    <property type="evidence" value="ECO:0007669"/>
    <property type="project" value="TreeGrafter"/>
</dbReference>
<dbReference type="Proteomes" id="UP000053599">
    <property type="component" value="Unassembled WGS sequence"/>
</dbReference>
<dbReference type="STRING" id="1016849.A0A0D1YRQ4"/>
<comment type="function">
    <text evidence="3">Required for nuclear movement. May interact between microtubules and nuclei and/or may be involved in the generation of force used to move nuclei during interphase.</text>
</comment>
<dbReference type="GO" id="GO:0005737">
    <property type="term" value="C:cytoplasm"/>
    <property type="evidence" value="ECO:0007669"/>
    <property type="project" value="UniProtKB-SubCell"/>
</dbReference>
<dbReference type="EMBL" id="KN846954">
    <property type="protein sequence ID" value="KIV77613.1"/>
    <property type="molecule type" value="Genomic_DNA"/>
</dbReference>
<dbReference type="Gene3D" id="2.60.40.790">
    <property type="match status" value="1"/>
</dbReference>
<name>A0A0D1YRQ4_9EURO</name>
<organism evidence="7 8">
    <name type="scientific">Exophiala sideris</name>
    <dbReference type="NCBI Taxonomy" id="1016849"/>
    <lineage>
        <taxon>Eukaryota</taxon>
        <taxon>Fungi</taxon>
        <taxon>Dikarya</taxon>
        <taxon>Ascomycota</taxon>
        <taxon>Pezizomycotina</taxon>
        <taxon>Eurotiomycetes</taxon>
        <taxon>Chaetothyriomycetidae</taxon>
        <taxon>Chaetothyriales</taxon>
        <taxon>Herpotrichiellaceae</taxon>
        <taxon>Exophiala</taxon>
    </lineage>
</organism>
<protein>
    <recommendedName>
        <fullName evidence="4">Nuclear movement protein nudC</fullName>
    </recommendedName>
</protein>
<evidence type="ECO:0000256" key="3">
    <source>
        <dbReference type="ARBA" id="ARBA00059400"/>
    </source>
</evidence>
<dbReference type="GO" id="GO:0006457">
    <property type="term" value="P:protein folding"/>
    <property type="evidence" value="ECO:0007669"/>
    <property type="project" value="TreeGrafter"/>
</dbReference>
<dbReference type="Pfam" id="PF04969">
    <property type="entry name" value="CS"/>
    <property type="match status" value="1"/>
</dbReference>
<dbReference type="PANTHER" id="PTHR12356">
    <property type="entry name" value="NUCLEAR MOVEMENT PROTEIN NUDC"/>
    <property type="match status" value="1"/>
</dbReference>
<dbReference type="AlphaFoldDB" id="A0A0D1YRQ4"/>
<evidence type="ECO:0000259" key="6">
    <source>
        <dbReference type="PROSITE" id="PS51203"/>
    </source>
</evidence>
<evidence type="ECO:0000313" key="7">
    <source>
        <dbReference type="EMBL" id="KIV77613.1"/>
    </source>
</evidence>
<dbReference type="HOGENOM" id="CLU_047332_2_0_1"/>
<dbReference type="PANTHER" id="PTHR12356:SF3">
    <property type="entry name" value="NUCLEAR MIGRATION PROTEIN NUDC"/>
    <property type="match status" value="1"/>
</dbReference>
<feature type="region of interest" description="Disordered" evidence="5">
    <location>
        <begin position="1"/>
        <end position="33"/>
    </location>
</feature>
<feature type="compositionally biased region" description="Basic and acidic residues" evidence="5">
    <location>
        <begin position="13"/>
        <end position="29"/>
    </location>
</feature>
<dbReference type="CDD" id="cd06467">
    <property type="entry name" value="p23_NUDC_like"/>
    <property type="match status" value="1"/>
</dbReference>
<dbReference type="OrthoDB" id="416217at2759"/>
<gene>
    <name evidence="7" type="ORF">PV11_09401</name>
</gene>
<proteinExistence type="predicted"/>
<evidence type="ECO:0000256" key="5">
    <source>
        <dbReference type="SAM" id="MobiDB-lite"/>
    </source>
</evidence>
<feature type="domain" description="CS" evidence="6">
    <location>
        <begin position="29"/>
        <end position="122"/>
    </location>
</feature>
<comment type="subcellular location">
    <subcellularLocation>
        <location evidence="1">Cytoplasm</location>
    </subcellularLocation>
</comment>
<accession>A0A0D1YRQ4</accession>
<dbReference type="PROSITE" id="PS51203">
    <property type="entry name" value="CS"/>
    <property type="match status" value="1"/>
</dbReference>